<reference evidence="1 2" key="1">
    <citation type="journal article" date="2011" name="J. Bacteriol.">
        <title>Genome sequence of the plant-pathogenic bacterium Dickeya dadantii 3937.</title>
        <authorList>
            <person name="Glasner J.D."/>
            <person name="Yang C.H."/>
            <person name="Reverchon S."/>
            <person name="Hugouvieux-Cotte-Pattat N."/>
            <person name="Condemine G."/>
            <person name="Bohin J.P."/>
            <person name="Van Gijsegem F."/>
            <person name="Yang S."/>
            <person name="Franza T."/>
            <person name="Expert D."/>
            <person name="Plunkett G. III"/>
            <person name="San Francisco M.J."/>
            <person name="Charkowski A.O."/>
            <person name="Py B."/>
            <person name="Bell K."/>
            <person name="Rauscher L."/>
            <person name="Rodriguez-Palenzuela P."/>
            <person name="Toussaint A."/>
            <person name="Holeva M.C."/>
            <person name="He S.Y."/>
            <person name="Douet V."/>
            <person name="Boccara M."/>
            <person name="Blanco C."/>
            <person name="Toth I."/>
            <person name="Anderson B.D."/>
            <person name="Biehl B.S."/>
            <person name="Mau B."/>
            <person name="Flynn S.M."/>
            <person name="Barras F."/>
            <person name="Lindeberg M."/>
            <person name="Birch P.R."/>
            <person name="Tsuyumu S."/>
            <person name="Shi X."/>
            <person name="Hibbing M."/>
            <person name="Yap M.N."/>
            <person name="Carpentier M."/>
            <person name="Dassa E."/>
            <person name="Umehara M."/>
            <person name="Kim J.F."/>
            <person name="Rusch M."/>
            <person name="Soni P."/>
            <person name="Mayhew G.F."/>
            <person name="Fouts D.E."/>
            <person name="Gill S.R."/>
            <person name="Blattner F.R."/>
            <person name="Keen N.T."/>
            <person name="Perna N.T."/>
        </authorList>
    </citation>
    <scope>NUCLEOTIDE SEQUENCE [LARGE SCALE GENOMIC DNA]</scope>
    <source>
        <strain evidence="1 2">3937</strain>
    </source>
</reference>
<dbReference type="STRING" id="198628.Dda3937_00624"/>
<keyword evidence="2" id="KW-1185">Reference proteome</keyword>
<accession>E0SE75</accession>
<evidence type="ECO:0000313" key="1">
    <source>
        <dbReference type="EMBL" id="ADM98698.1"/>
    </source>
</evidence>
<dbReference type="EMBL" id="CP002038">
    <property type="protein sequence ID" value="ADM98698.1"/>
    <property type="molecule type" value="Genomic_DNA"/>
</dbReference>
<evidence type="ECO:0000313" key="2">
    <source>
        <dbReference type="Proteomes" id="UP000006859"/>
    </source>
</evidence>
<dbReference type="Proteomes" id="UP000006859">
    <property type="component" value="Chromosome"/>
</dbReference>
<gene>
    <name evidence="1" type="ordered locus">Dda3937_00624</name>
</gene>
<protein>
    <submittedName>
        <fullName evidence="1">Uncharacterized protein</fullName>
    </submittedName>
</protein>
<dbReference type="HOGENOM" id="CLU_1851974_0_0_6"/>
<dbReference type="KEGG" id="ddd:Dda3937_00624"/>
<name>E0SE75_DICD3</name>
<proteinExistence type="predicted"/>
<sequence>MPLPAPDGRIPFPRCRCGINPTHRRIQTDQHPAMFEPAPDLFSRLPTPCIRVVVGAIMRQSLISLSPSCAPSLPFELSGVYARTSRRVNSKQSIIFRQHTRHTSRYRCVGFITRIILGIDEMKKYDLVPPSGNNFLNK</sequence>
<organism evidence="1 2">
    <name type="scientific">Dickeya dadantii (strain 3937)</name>
    <name type="common">Erwinia chrysanthemi (strain 3937)</name>
    <dbReference type="NCBI Taxonomy" id="198628"/>
    <lineage>
        <taxon>Bacteria</taxon>
        <taxon>Pseudomonadati</taxon>
        <taxon>Pseudomonadota</taxon>
        <taxon>Gammaproteobacteria</taxon>
        <taxon>Enterobacterales</taxon>
        <taxon>Pectobacteriaceae</taxon>
        <taxon>Dickeya</taxon>
    </lineage>
</organism>
<dbReference type="AlphaFoldDB" id="E0SE75"/>